<evidence type="ECO:0000256" key="2">
    <source>
        <dbReference type="ARBA" id="ARBA00023033"/>
    </source>
</evidence>
<dbReference type="InterPro" id="IPR036661">
    <property type="entry name" value="Luciferase-like_sf"/>
</dbReference>
<dbReference type="EMBL" id="SHKY01000001">
    <property type="protein sequence ID" value="RZU51616.1"/>
    <property type="molecule type" value="Genomic_DNA"/>
</dbReference>
<dbReference type="Gene3D" id="3.20.20.30">
    <property type="entry name" value="Luciferase-like domain"/>
    <property type="match status" value="1"/>
</dbReference>
<dbReference type="SUPFAM" id="SSF51679">
    <property type="entry name" value="Bacterial luciferase-like"/>
    <property type="match status" value="1"/>
</dbReference>
<proteinExistence type="predicted"/>
<name>A0A4V2G787_9ACTN</name>
<comment type="caution">
    <text evidence="4">The sequence shown here is derived from an EMBL/GenBank/DDBJ whole genome shotgun (WGS) entry which is preliminary data.</text>
</comment>
<keyword evidence="2 4" id="KW-0503">Monooxygenase</keyword>
<dbReference type="Pfam" id="PF00296">
    <property type="entry name" value="Bac_luciferase"/>
    <property type="match status" value="1"/>
</dbReference>
<dbReference type="GO" id="GO:0016705">
    <property type="term" value="F:oxidoreductase activity, acting on paired donors, with incorporation or reduction of molecular oxygen"/>
    <property type="evidence" value="ECO:0007669"/>
    <property type="project" value="InterPro"/>
</dbReference>
<dbReference type="InterPro" id="IPR011251">
    <property type="entry name" value="Luciferase-like_dom"/>
</dbReference>
<dbReference type="Proteomes" id="UP000292564">
    <property type="component" value="Unassembled WGS sequence"/>
</dbReference>
<gene>
    <name evidence="4" type="ORF">EV385_3449</name>
</gene>
<evidence type="ECO:0000259" key="3">
    <source>
        <dbReference type="Pfam" id="PF00296"/>
    </source>
</evidence>
<evidence type="ECO:0000256" key="1">
    <source>
        <dbReference type="ARBA" id="ARBA00023002"/>
    </source>
</evidence>
<organism evidence="4 5">
    <name type="scientific">Krasilnikovia cinnamomea</name>
    <dbReference type="NCBI Taxonomy" id="349313"/>
    <lineage>
        <taxon>Bacteria</taxon>
        <taxon>Bacillati</taxon>
        <taxon>Actinomycetota</taxon>
        <taxon>Actinomycetes</taxon>
        <taxon>Micromonosporales</taxon>
        <taxon>Micromonosporaceae</taxon>
        <taxon>Krasilnikovia</taxon>
    </lineage>
</organism>
<dbReference type="OrthoDB" id="7903015at2"/>
<protein>
    <submittedName>
        <fullName evidence="4">Alkanesulfonate monooxygenase SsuD/methylene tetrahydromethanopterin reductase-like flavin-dependent oxidoreductase (Luciferase family)</fullName>
    </submittedName>
</protein>
<reference evidence="4 5" key="1">
    <citation type="submission" date="2019-02" db="EMBL/GenBank/DDBJ databases">
        <title>Sequencing the genomes of 1000 actinobacteria strains.</title>
        <authorList>
            <person name="Klenk H.-P."/>
        </authorList>
    </citation>
    <scope>NUCLEOTIDE SEQUENCE [LARGE SCALE GENOMIC DNA]</scope>
    <source>
        <strain evidence="4 5">DSM 45162</strain>
    </source>
</reference>
<accession>A0A4V2G787</accession>
<keyword evidence="5" id="KW-1185">Reference proteome</keyword>
<sequence>MRLGIVFFPTVGPQDRPAQQYFSEALQLVDLAEELGFHHVKMVEHYFFPYGGYSPDPVTFLAAAAGRTRRVRLGTSATIPAFVHPVKLAGKLAMLDNISNGRVDAAFGRAFLPDEFKAFGIPMDESRARFTESVRAVQLLWTTEDAVFEGTFHKFGPVTLLPRPVQQPHPPIFVTSARSLDSVREAAEVGHHLQTVPNAMTVEELSERVELFRSSWRASGHPGTGQIHLTYPCVVAADPAEARRKAKYDEERNTAAISAAVSAWRTTSSTAYPGYEKLADIGKRATFEEKLADNKLLVGSPDEVRGQLGDIAQRYGDDLTLSLGIHSGHLDVEDAATTLRLLAEQVLPKLDNDPFAAEERR</sequence>
<feature type="domain" description="Luciferase-like" evidence="3">
    <location>
        <begin position="1"/>
        <end position="315"/>
    </location>
</feature>
<dbReference type="GO" id="GO:0005829">
    <property type="term" value="C:cytosol"/>
    <property type="evidence" value="ECO:0007669"/>
    <property type="project" value="TreeGrafter"/>
</dbReference>
<evidence type="ECO:0000313" key="5">
    <source>
        <dbReference type="Proteomes" id="UP000292564"/>
    </source>
</evidence>
<dbReference type="AlphaFoldDB" id="A0A4V2G787"/>
<dbReference type="PANTHER" id="PTHR30137:SF8">
    <property type="entry name" value="BLR5498 PROTEIN"/>
    <property type="match status" value="1"/>
</dbReference>
<evidence type="ECO:0000313" key="4">
    <source>
        <dbReference type="EMBL" id="RZU51616.1"/>
    </source>
</evidence>
<dbReference type="InterPro" id="IPR050766">
    <property type="entry name" value="Bact_Lucif_Oxidored"/>
</dbReference>
<dbReference type="GO" id="GO:0004497">
    <property type="term" value="F:monooxygenase activity"/>
    <property type="evidence" value="ECO:0007669"/>
    <property type="project" value="UniProtKB-KW"/>
</dbReference>
<dbReference type="RefSeq" id="WP_130510359.1">
    <property type="nucleotide sequence ID" value="NZ_SHKY01000001.1"/>
</dbReference>
<keyword evidence="1" id="KW-0560">Oxidoreductase</keyword>
<dbReference type="PANTHER" id="PTHR30137">
    <property type="entry name" value="LUCIFERASE-LIKE MONOOXYGENASE"/>
    <property type="match status" value="1"/>
</dbReference>